<keyword evidence="5" id="KW-0297">G-protein coupled receptor</keyword>
<dbReference type="InterPro" id="IPR050125">
    <property type="entry name" value="GPCR_opsins"/>
</dbReference>
<comment type="subcellular location">
    <subcellularLocation>
        <location evidence="1">Membrane</location>
        <topology evidence="1">Multi-pass membrane protein</topology>
    </subcellularLocation>
</comment>
<dbReference type="Proteomes" id="UP000283509">
    <property type="component" value="Unassembled WGS sequence"/>
</dbReference>
<evidence type="ECO:0000256" key="2">
    <source>
        <dbReference type="ARBA" id="ARBA00010663"/>
    </source>
</evidence>
<dbReference type="GO" id="GO:0007601">
    <property type="term" value="P:visual perception"/>
    <property type="evidence" value="ECO:0007669"/>
    <property type="project" value="UniProtKB-KW"/>
</dbReference>
<evidence type="ECO:0000256" key="4">
    <source>
        <dbReference type="ARBA" id="ARBA00022989"/>
    </source>
</evidence>
<evidence type="ECO:0000256" key="5">
    <source>
        <dbReference type="ARBA" id="ARBA00023040"/>
    </source>
</evidence>
<keyword evidence="3 10" id="KW-0812">Transmembrane</keyword>
<feature type="transmembrane region" description="Helical" evidence="10">
    <location>
        <begin position="134"/>
        <end position="154"/>
    </location>
</feature>
<keyword evidence="9" id="KW-0844">Vision</keyword>
<keyword evidence="8" id="KW-0807">Transducer</keyword>
<accession>A0A423SQW2</accession>
<dbReference type="STRING" id="6689.A0A423SQW2"/>
<evidence type="ECO:0000313" key="13">
    <source>
        <dbReference type="Proteomes" id="UP000283509"/>
    </source>
</evidence>
<sequence length="157" mass="17960">MVFITADRYNVIVKGVSAEPLTSGGAMMRIAGTWAASLTWCLPPFFGWNRYVPEGNMLVCGTNYLMETELSRSYLYVYSVWVYLFPLAYIIYSYTFIVKTVAAHEKVMRKQAKKVGVKSLRNEENQKTCAECRLAKVALMTVTLWFVAWTPYFIMDG</sequence>
<evidence type="ECO:0000256" key="1">
    <source>
        <dbReference type="ARBA" id="ARBA00004141"/>
    </source>
</evidence>
<dbReference type="PROSITE" id="PS50262">
    <property type="entry name" value="G_PROTEIN_RECEP_F1_2"/>
    <property type="match status" value="1"/>
</dbReference>
<dbReference type="Gene3D" id="1.20.1070.10">
    <property type="entry name" value="Rhodopsin 7-helix transmembrane proteins"/>
    <property type="match status" value="1"/>
</dbReference>
<comment type="similarity">
    <text evidence="2">Belongs to the G-protein coupled receptor 1 family.</text>
</comment>
<name>A0A423SQW2_PENVA</name>
<keyword evidence="13" id="KW-1185">Reference proteome</keyword>
<dbReference type="AlphaFoldDB" id="A0A423SQW2"/>
<proteinExistence type="inferred from homology"/>
<dbReference type="InterPro" id="IPR017452">
    <property type="entry name" value="GPCR_Rhodpsn_7TM"/>
</dbReference>
<keyword evidence="4 10" id="KW-1133">Transmembrane helix</keyword>
<evidence type="ECO:0000313" key="12">
    <source>
        <dbReference type="EMBL" id="ROT66571.1"/>
    </source>
</evidence>
<evidence type="ECO:0000256" key="9">
    <source>
        <dbReference type="ARBA" id="ARBA00023305"/>
    </source>
</evidence>
<evidence type="ECO:0000256" key="8">
    <source>
        <dbReference type="ARBA" id="ARBA00023224"/>
    </source>
</evidence>
<comment type="caution">
    <text evidence="12">The sequence shown here is derived from an EMBL/GenBank/DDBJ whole genome shotgun (WGS) entry which is preliminary data.</text>
</comment>
<dbReference type="InterPro" id="IPR000276">
    <property type="entry name" value="GPCR_Rhodpsn"/>
</dbReference>
<dbReference type="PRINTS" id="PR00237">
    <property type="entry name" value="GPCRRHODOPSN"/>
</dbReference>
<feature type="domain" description="G-protein coupled receptors family 1 profile" evidence="11">
    <location>
        <begin position="1"/>
        <end position="157"/>
    </location>
</feature>
<evidence type="ECO:0000256" key="3">
    <source>
        <dbReference type="ARBA" id="ARBA00022692"/>
    </source>
</evidence>
<evidence type="ECO:0000256" key="6">
    <source>
        <dbReference type="ARBA" id="ARBA00023136"/>
    </source>
</evidence>
<protein>
    <submittedName>
        <fullName evidence="12">Opsin</fullName>
    </submittedName>
</protein>
<dbReference type="EMBL" id="QCYY01002917">
    <property type="protein sequence ID" value="ROT66571.1"/>
    <property type="molecule type" value="Genomic_DNA"/>
</dbReference>
<keyword evidence="7" id="KW-0675">Receptor</keyword>
<evidence type="ECO:0000259" key="11">
    <source>
        <dbReference type="PROSITE" id="PS50262"/>
    </source>
</evidence>
<dbReference type="Pfam" id="PF00001">
    <property type="entry name" value="7tm_1"/>
    <property type="match status" value="1"/>
</dbReference>
<evidence type="ECO:0000256" key="7">
    <source>
        <dbReference type="ARBA" id="ARBA00023170"/>
    </source>
</evidence>
<dbReference type="SUPFAM" id="SSF81321">
    <property type="entry name" value="Family A G protein-coupled receptor-like"/>
    <property type="match status" value="1"/>
</dbReference>
<organism evidence="12 13">
    <name type="scientific">Penaeus vannamei</name>
    <name type="common">Whiteleg shrimp</name>
    <name type="synonym">Litopenaeus vannamei</name>
    <dbReference type="NCBI Taxonomy" id="6689"/>
    <lineage>
        <taxon>Eukaryota</taxon>
        <taxon>Metazoa</taxon>
        <taxon>Ecdysozoa</taxon>
        <taxon>Arthropoda</taxon>
        <taxon>Crustacea</taxon>
        <taxon>Multicrustacea</taxon>
        <taxon>Malacostraca</taxon>
        <taxon>Eumalacostraca</taxon>
        <taxon>Eucarida</taxon>
        <taxon>Decapoda</taxon>
        <taxon>Dendrobranchiata</taxon>
        <taxon>Penaeoidea</taxon>
        <taxon>Penaeidae</taxon>
        <taxon>Penaeus</taxon>
    </lineage>
</organism>
<keyword evidence="9" id="KW-0716">Sensory transduction</keyword>
<dbReference type="GO" id="GO:0004930">
    <property type="term" value="F:G protein-coupled receptor activity"/>
    <property type="evidence" value="ECO:0007669"/>
    <property type="project" value="UniProtKB-KW"/>
</dbReference>
<dbReference type="GO" id="GO:0016020">
    <property type="term" value="C:membrane"/>
    <property type="evidence" value="ECO:0007669"/>
    <property type="project" value="UniProtKB-SubCell"/>
</dbReference>
<reference evidence="12 13" key="2">
    <citation type="submission" date="2019-01" db="EMBL/GenBank/DDBJ databases">
        <title>The decoding of complex shrimp genome reveals the adaptation for benthos swimmer, frequently molting mechanism and breeding impact on genome.</title>
        <authorList>
            <person name="Sun Y."/>
            <person name="Gao Y."/>
            <person name="Yu Y."/>
        </authorList>
    </citation>
    <scope>NUCLEOTIDE SEQUENCE [LARGE SCALE GENOMIC DNA]</scope>
    <source>
        <tissue evidence="12">Muscle</tissue>
    </source>
</reference>
<gene>
    <name evidence="12" type="ORF">C7M84_015370</name>
</gene>
<evidence type="ECO:0000256" key="10">
    <source>
        <dbReference type="SAM" id="Phobius"/>
    </source>
</evidence>
<reference evidence="12 13" key="1">
    <citation type="submission" date="2018-04" db="EMBL/GenBank/DDBJ databases">
        <authorList>
            <person name="Zhang X."/>
            <person name="Yuan J."/>
            <person name="Li F."/>
            <person name="Xiang J."/>
        </authorList>
    </citation>
    <scope>NUCLEOTIDE SEQUENCE [LARGE SCALE GENOMIC DNA]</scope>
    <source>
        <tissue evidence="12">Muscle</tissue>
    </source>
</reference>
<feature type="transmembrane region" description="Helical" evidence="10">
    <location>
        <begin position="75"/>
        <end position="98"/>
    </location>
</feature>
<dbReference type="PANTHER" id="PTHR24240">
    <property type="entry name" value="OPSIN"/>
    <property type="match status" value="1"/>
</dbReference>
<keyword evidence="6 10" id="KW-0472">Membrane</keyword>